<feature type="domain" description="FBD" evidence="2">
    <location>
        <begin position="536"/>
        <end position="575"/>
    </location>
</feature>
<feature type="domain" description="F-box/LRR-repeat protein 15/At3g58940/PEG3-like LRR" evidence="3">
    <location>
        <begin position="274"/>
        <end position="508"/>
    </location>
</feature>
<evidence type="ECO:0008006" key="6">
    <source>
        <dbReference type="Google" id="ProtNLM"/>
    </source>
</evidence>
<dbReference type="Proteomes" id="UP000729402">
    <property type="component" value="Unassembled WGS sequence"/>
</dbReference>
<feature type="domain" description="F-box" evidence="1">
    <location>
        <begin position="185"/>
        <end position="219"/>
    </location>
</feature>
<dbReference type="InterPro" id="IPR055302">
    <property type="entry name" value="F-box_dom-containing"/>
</dbReference>
<dbReference type="InterPro" id="IPR001810">
    <property type="entry name" value="F-box_dom"/>
</dbReference>
<dbReference type="PANTHER" id="PTHR32141">
    <property type="match status" value="1"/>
</dbReference>
<reference evidence="4" key="1">
    <citation type="journal article" date="2021" name="bioRxiv">
        <title>Whole Genome Assembly and Annotation of Northern Wild Rice, Zizania palustris L., Supports a Whole Genome Duplication in the Zizania Genus.</title>
        <authorList>
            <person name="Haas M."/>
            <person name="Kono T."/>
            <person name="Macchietto M."/>
            <person name="Millas R."/>
            <person name="McGilp L."/>
            <person name="Shao M."/>
            <person name="Duquette J."/>
            <person name="Hirsch C.N."/>
            <person name="Kimball J."/>
        </authorList>
    </citation>
    <scope>NUCLEOTIDE SEQUENCE</scope>
    <source>
        <tissue evidence="4">Fresh leaf tissue</tissue>
    </source>
</reference>
<dbReference type="InterPro" id="IPR006566">
    <property type="entry name" value="FBD"/>
</dbReference>
<dbReference type="AlphaFoldDB" id="A0A8J5RQZ3"/>
<organism evidence="4 5">
    <name type="scientific">Zizania palustris</name>
    <name type="common">Northern wild rice</name>
    <dbReference type="NCBI Taxonomy" id="103762"/>
    <lineage>
        <taxon>Eukaryota</taxon>
        <taxon>Viridiplantae</taxon>
        <taxon>Streptophyta</taxon>
        <taxon>Embryophyta</taxon>
        <taxon>Tracheophyta</taxon>
        <taxon>Spermatophyta</taxon>
        <taxon>Magnoliopsida</taxon>
        <taxon>Liliopsida</taxon>
        <taxon>Poales</taxon>
        <taxon>Poaceae</taxon>
        <taxon>BOP clade</taxon>
        <taxon>Oryzoideae</taxon>
        <taxon>Oryzeae</taxon>
        <taxon>Zizaniinae</taxon>
        <taxon>Zizania</taxon>
    </lineage>
</organism>
<proteinExistence type="predicted"/>
<dbReference type="PANTHER" id="PTHR32141:SF83">
    <property type="entry name" value="OS01G0596700 PROTEIN"/>
    <property type="match status" value="1"/>
</dbReference>
<dbReference type="OrthoDB" id="671201at2759"/>
<evidence type="ECO:0000313" key="4">
    <source>
        <dbReference type="EMBL" id="KAG8051449.1"/>
    </source>
</evidence>
<dbReference type="InterPro" id="IPR055411">
    <property type="entry name" value="LRR_FXL15/At3g58940/PEG3-like"/>
</dbReference>
<name>A0A8J5RQZ3_ZIZPA</name>
<evidence type="ECO:0000259" key="2">
    <source>
        <dbReference type="Pfam" id="PF08387"/>
    </source>
</evidence>
<evidence type="ECO:0000259" key="1">
    <source>
        <dbReference type="Pfam" id="PF00646"/>
    </source>
</evidence>
<dbReference type="Pfam" id="PF24758">
    <property type="entry name" value="LRR_At5g56370"/>
    <property type="match status" value="1"/>
</dbReference>
<comment type="caution">
    <text evidence="4">The sequence shown here is derived from an EMBL/GenBank/DDBJ whole genome shotgun (WGS) entry which is preliminary data.</text>
</comment>
<evidence type="ECO:0000259" key="3">
    <source>
        <dbReference type="Pfam" id="PF24758"/>
    </source>
</evidence>
<evidence type="ECO:0000313" key="5">
    <source>
        <dbReference type="Proteomes" id="UP000729402"/>
    </source>
</evidence>
<reference evidence="4" key="2">
    <citation type="submission" date="2021-02" db="EMBL/GenBank/DDBJ databases">
        <authorList>
            <person name="Kimball J.A."/>
            <person name="Haas M.W."/>
            <person name="Macchietto M."/>
            <person name="Kono T."/>
            <person name="Duquette J."/>
            <person name="Shao M."/>
        </authorList>
    </citation>
    <scope>NUCLEOTIDE SEQUENCE</scope>
    <source>
        <tissue evidence="4">Fresh leaf tissue</tissue>
    </source>
</reference>
<gene>
    <name evidence="4" type="ORF">GUJ93_ZPchr0001g29959</name>
</gene>
<dbReference type="Pfam" id="PF00646">
    <property type="entry name" value="F-box"/>
    <property type="match status" value="1"/>
</dbReference>
<accession>A0A8J5RQZ3</accession>
<dbReference type="Pfam" id="PF08387">
    <property type="entry name" value="FBD"/>
    <property type="match status" value="1"/>
</dbReference>
<dbReference type="EMBL" id="JAAALK010000288">
    <property type="protein sequence ID" value="KAG8051449.1"/>
    <property type="molecule type" value="Genomic_DNA"/>
</dbReference>
<sequence>MHSTPCLQTQQALLWHWHGFHATLSSPRSRSRRTAQFPISSRTASSLPSMPITMAATLASIRRFLLGCFSAGSDGDDTTVPAGSLAREYTAIPAGSLGRDYTAVPAASLARDYTAVPAASLASDYSVIPAGGPLGLARDYTPIVADSTGGGGDVTVVPADSTVGVGDVTILAESTVADVEDLCRRLPPEVLSIILSLLPPREAARTAVLSTQWVGIWASTPLVLHDSDFILAANFSSIHPVADMVSRIFDTHPGPFSSVRLTSFFLNGERDTLVHWIHTMAAKGIRKLSLHNIPWAGLIDLPSDLLQCRSLERLHVCVWEFPPTAGVLHHDSDGDGSAPPSFPFLRELVLDKSAIREEDLENMLAWSPALETVVFILSWELPQRVRLISGSLRCVMLCYSSMDELAVISAPLLERIIMCTSGSNNGNVMRIKIRSASMIKVIGFLQPSSHLLHIDDTVIQVRFNSSSPDVLVPSVKILGLSIRFGVAAEAMIVPCILRCFPNIETLHVLSLDDPGRVPGQQQQGHFEFWKEMASVGCVRSSIKKVVFHGIWWLNSEMEFIKCIAQGGLVLEKMYIFQYRFGMVSDDERDAKLNMLASLDTGLTKIIFSGDDNIWRYEMSSDFSVADPFACCY</sequence>
<keyword evidence="5" id="KW-1185">Reference proteome</keyword>
<protein>
    <recommendedName>
        <fullName evidence="6">F-box domain-containing protein</fullName>
    </recommendedName>
</protein>